<feature type="transmembrane region" description="Helical" evidence="1">
    <location>
        <begin position="40"/>
        <end position="59"/>
    </location>
</feature>
<feature type="domain" description="DUF2231" evidence="2">
    <location>
        <begin position="2"/>
        <end position="139"/>
    </location>
</feature>
<dbReference type="Pfam" id="PF09990">
    <property type="entry name" value="DUF2231"/>
    <property type="match status" value="1"/>
</dbReference>
<dbReference type="Proteomes" id="UP000648239">
    <property type="component" value="Unassembled WGS sequence"/>
</dbReference>
<dbReference type="EMBL" id="JACXWD010000024">
    <property type="protein sequence ID" value="MBD3868161.1"/>
    <property type="molecule type" value="Genomic_DNA"/>
</dbReference>
<organism evidence="3 4">
    <name type="scientific">Candidatus Polarisedimenticola svalbardensis</name>
    <dbReference type="NCBI Taxonomy" id="2886004"/>
    <lineage>
        <taxon>Bacteria</taxon>
        <taxon>Pseudomonadati</taxon>
        <taxon>Acidobacteriota</taxon>
        <taxon>Candidatus Polarisedimenticolia</taxon>
        <taxon>Candidatus Polarisedimenticolales</taxon>
        <taxon>Candidatus Polarisedimenticolaceae</taxon>
        <taxon>Candidatus Polarisedimenticola</taxon>
    </lineage>
</organism>
<gene>
    <name evidence="3" type="ORF">IFK94_08545</name>
</gene>
<feature type="transmembrane region" description="Helical" evidence="1">
    <location>
        <begin position="108"/>
        <end position="132"/>
    </location>
</feature>
<evidence type="ECO:0000259" key="2">
    <source>
        <dbReference type="Pfam" id="PF09990"/>
    </source>
</evidence>
<evidence type="ECO:0000313" key="4">
    <source>
        <dbReference type="Proteomes" id="UP000648239"/>
    </source>
</evidence>
<protein>
    <submittedName>
        <fullName evidence="3">DUF2231 domain-containing protein</fullName>
    </submittedName>
</protein>
<evidence type="ECO:0000313" key="3">
    <source>
        <dbReference type="EMBL" id="MBD3868161.1"/>
    </source>
</evidence>
<name>A0A8J7C2N1_9BACT</name>
<evidence type="ECO:0000256" key="1">
    <source>
        <dbReference type="SAM" id="Phobius"/>
    </source>
</evidence>
<feature type="transmembrane region" description="Helical" evidence="1">
    <location>
        <begin position="6"/>
        <end position="28"/>
    </location>
</feature>
<reference evidence="3 4" key="1">
    <citation type="submission" date="2020-08" db="EMBL/GenBank/DDBJ databases">
        <title>Acidobacteriota in marine sediments use diverse sulfur dissimilation pathways.</title>
        <authorList>
            <person name="Wasmund K."/>
        </authorList>
    </citation>
    <scope>NUCLEOTIDE SEQUENCE [LARGE SCALE GENOMIC DNA]</scope>
    <source>
        <strain evidence="3">MAG AM4</strain>
    </source>
</reference>
<proteinExistence type="predicted"/>
<keyword evidence="1" id="KW-1133">Transmembrane helix</keyword>
<feature type="transmembrane region" description="Helical" evidence="1">
    <location>
        <begin position="79"/>
        <end position="96"/>
    </location>
</feature>
<keyword evidence="1" id="KW-0472">Membrane</keyword>
<dbReference type="AlphaFoldDB" id="A0A8J7C2N1"/>
<accession>A0A8J7C2N1</accession>
<keyword evidence="1" id="KW-0812">Transmembrane</keyword>
<sequence length="141" mass="14750">MHLIHPALVHFSVAFLVAGGLLEAAGILSRRETRERAGAVLVLAGTLFLAPTVAAGFLAQNSVAGFNGGTADVHLHERFGLVLLGLFAALALWKGWYQGRLPADQKVLYAVLVLAGVGLTLVTAWMGGHLVYGYGIGVTFG</sequence>
<comment type="caution">
    <text evidence="3">The sequence shown here is derived from an EMBL/GenBank/DDBJ whole genome shotgun (WGS) entry which is preliminary data.</text>
</comment>
<dbReference type="InterPro" id="IPR019251">
    <property type="entry name" value="DUF2231_TM"/>
</dbReference>